<keyword evidence="3" id="KW-1185">Reference proteome</keyword>
<protein>
    <submittedName>
        <fullName evidence="2">Uncharacterized protein</fullName>
    </submittedName>
</protein>
<name>A0ABV8U137_9ACTN</name>
<evidence type="ECO:0000256" key="1">
    <source>
        <dbReference type="SAM" id="MobiDB-lite"/>
    </source>
</evidence>
<organism evidence="2 3">
    <name type="scientific">Salininema proteolyticum</name>
    <dbReference type="NCBI Taxonomy" id="1607685"/>
    <lineage>
        <taxon>Bacteria</taxon>
        <taxon>Bacillati</taxon>
        <taxon>Actinomycetota</taxon>
        <taxon>Actinomycetes</taxon>
        <taxon>Glycomycetales</taxon>
        <taxon>Glycomycetaceae</taxon>
        <taxon>Salininema</taxon>
    </lineage>
</organism>
<accession>A0ABV8U137</accession>
<evidence type="ECO:0000313" key="3">
    <source>
        <dbReference type="Proteomes" id="UP001595823"/>
    </source>
</evidence>
<dbReference type="RefSeq" id="WP_380623156.1">
    <property type="nucleotide sequence ID" value="NZ_JBHSDK010000022.1"/>
</dbReference>
<reference evidence="3" key="1">
    <citation type="journal article" date="2019" name="Int. J. Syst. Evol. Microbiol.">
        <title>The Global Catalogue of Microorganisms (GCM) 10K type strain sequencing project: providing services to taxonomists for standard genome sequencing and annotation.</title>
        <authorList>
            <consortium name="The Broad Institute Genomics Platform"/>
            <consortium name="The Broad Institute Genome Sequencing Center for Infectious Disease"/>
            <person name="Wu L."/>
            <person name="Ma J."/>
        </authorList>
    </citation>
    <scope>NUCLEOTIDE SEQUENCE [LARGE SCALE GENOMIC DNA]</scope>
    <source>
        <strain evidence="3">IBRC-M 10908</strain>
    </source>
</reference>
<evidence type="ECO:0000313" key="2">
    <source>
        <dbReference type="EMBL" id="MFC4336824.1"/>
    </source>
</evidence>
<feature type="region of interest" description="Disordered" evidence="1">
    <location>
        <begin position="1"/>
        <end position="29"/>
    </location>
</feature>
<comment type="caution">
    <text evidence="2">The sequence shown here is derived from an EMBL/GenBank/DDBJ whole genome shotgun (WGS) entry which is preliminary data.</text>
</comment>
<proteinExistence type="predicted"/>
<dbReference type="EMBL" id="JBHSDK010000022">
    <property type="protein sequence ID" value="MFC4336824.1"/>
    <property type="molecule type" value="Genomic_DNA"/>
</dbReference>
<dbReference type="Proteomes" id="UP001595823">
    <property type="component" value="Unassembled WGS sequence"/>
</dbReference>
<gene>
    <name evidence="2" type="ORF">ACFPET_16610</name>
</gene>
<sequence>MKTDLSGEGWEDRANRAETGRKKTKRMDHLMTEAVRGLFEGIGRPPRIGAWPDERF</sequence>